<reference evidence="6 7" key="1">
    <citation type="journal article" date="2019" name="Int. J. Syst. Evol. Microbiol.">
        <title>The Global Catalogue of Microorganisms (GCM) 10K type strain sequencing project: providing services to taxonomists for standard genome sequencing and annotation.</title>
        <authorList>
            <consortium name="The Broad Institute Genomics Platform"/>
            <consortium name="The Broad Institute Genome Sequencing Center for Infectious Disease"/>
            <person name="Wu L."/>
            <person name="Ma J."/>
        </authorList>
    </citation>
    <scope>NUCLEOTIDE SEQUENCE [LARGE SCALE GENOMIC DNA]</scope>
    <source>
        <strain evidence="6 7">JCM 3367</strain>
    </source>
</reference>
<keyword evidence="7" id="KW-1185">Reference proteome</keyword>
<dbReference type="InterPro" id="IPR036527">
    <property type="entry name" value="SCP2_sterol-bd_dom_sf"/>
</dbReference>
<dbReference type="Pfam" id="PF13527">
    <property type="entry name" value="Acetyltransf_9"/>
    <property type="match status" value="1"/>
</dbReference>
<dbReference type="Pfam" id="PF13530">
    <property type="entry name" value="SCP2_2"/>
    <property type="match status" value="1"/>
</dbReference>
<evidence type="ECO:0000256" key="1">
    <source>
        <dbReference type="ARBA" id="ARBA00009213"/>
    </source>
</evidence>
<evidence type="ECO:0000313" key="6">
    <source>
        <dbReference type="EMBL" id="GAA2530633.1"/>
    </source>
</evidence>
<evidence type="ECO:0000256" key="4">
    <source>
        <dbReference type="HAMAP-Rule" id="MF_01812"/>
    </source>
</evidence>
<sequence>MTTDQPNIRAAATGDWDAIADLLWLLFHGGPDQEQRAAAGELWEAGRALVAVDGVDIVGHASAFTRAMAVPGGVVPAAHVTQVGVAPTHRRRGILRALMQRQLGAVQAVGVEPFAVLWASEGRIYPRFGYGPAASRLNLRIDTRETDLQTSWRRPGERHGRLRMVTPPDALAELRRVFDVVQPTRPGWSTRSPQMWNYLLTDSESSRDGATERRAALVEGPGGPTGFALWRTKEGWDDDSPAAEVRIDSVIAVDPASYAELWRFLLGIDLARVASFAMAAEDEPLRLMVAEPARLRARVGEALWVRLVDVGAALAARRYAVDVDVVIEVEDELLPANAGRWRLRGGPDGAGCDRTGAPADVVCDIRTLGAAFLGGPTLARLADAGQGGSSDAGALTRASLAFAGTRAPSACEIF</sequence>
<feature type="binding site" evidence="4">
    <location>
        <begin position="120"/>
        <end position="121"/>
    </location>
    <ligand>
        <name>acetyl-CoA</name>
        <dbReference type="ChEBI" id="CHEBI:57288"/>
    </ligand>
</feature>
<feature type="active site" description="Proton acceptor; via carboxylate" evidence="4">
    <location>
        <position position="414"/>
    </location>
</feature>
<dbReference type="SUPFAM" id="SSF55718">
    <property type="entry name" value="SCP-like"/>
    <property type="match status" value="1"/>
</dbReference>
<dbReference type="PROSITE" id="PS51186">
    <property type="entry name" value="GNAT"/>
    <property type="match status" value="1"/>
</dbReference>
<keyword evidence="3 4" id="KW-0012">Acyltransferase</keyword>
<dbReference type="SUPFAM" id="SSF55729">
    <property type="entry name" value="Acyl-CoA N-acyltransferases (Nat)"/>
    <property type="match status" value="1"/>
</dbReference>
<dbReference type="Proteomes" id="UP001499978">
    <property type="component" value="Unassembled WGS sequence"/>
</dbReference>
<feature type="binding site" evidence="4">
    <location>
        <begin position="83"/>
        <end position="85"/>
    </location>
    <ligand>
        <name>acetyl-CoA</name>
        <dbReference type="ChEBI" id="CHEBI:57288"/>
    </ligand>
</feature>
<dbReference type="Pfam" id="PF17668">
    <property type="entry name" value="Acetyltransf_17"/>
    <property type="match status" value="1"/>
</dbReference>
<feature type="active site" description="Proton donor" evidence="4">
    <location>
        <position position="125"/>
    </location>
</feature>
<accession>A0ABN3NSL3</accession>
<feature type="binding site" evidence="4">
    <location>
        <begin position="91"/>
        <end position="96"/>
    </location>
    <ligand>
        <name>acetyl-CoA</name>
        <dbReference type="ChEBI" id="CHEBI:57288"/>
    </ligand>
</feature>
<comment type="similarity">
    <text evidence="1 4">Belongs to the acetyltransferase Eis family.</text>
</comment>
<organism evidence="6 7">
    <name type="scientific">Pilimelia columellifera subsp. columellifera</name>
    <dbReference type="NCBI Taxonomy" id="706583"/>
    <lineage>
        <taxon>Bacteria</taxon>
        <taxon>Bacillati</taxon>
        <taxon>Actinomycetota</taxon>
        <taxon>Actinomycetes</taxon>
        <taxon>Micromonosporales</taxon>
        <taxon>Micromonosporaceae</taxon>
        <taxon>Pilimelia</taxon>
    </lineage>
</organism>
<dbReference type="InterPro" id="IPR041380">
    <property type="entry name" value="Acetyltransf_17"/>
</dbReference>
<dbReference type="InterPro" id="IPR025559">
    <property type="entry name" value="Eis_dom"/>
</dbReference>
<proteinExistence type="inferred from homology"/>
<feature type="domain" description="N-acetyltransferase" evidence="5">
    <location>
        <begin position="6"/>
        <end position="157"/>
    </location>
</feature>
<dbReference type="CDD" id="cd04301">
    <property type="entry name" value="NAT_SF"/>
    <property type="match status" value="1"/>
</dbReference>
<dbReference type="Gene3D" id="3.40.630.30">
    <property type="match status" value="2"/>
</dbReference>
<dbReference type="PANTHER" id="PTHR37817:SF1">
    <property type="entry name" value="N-ACETYLTRANSFERASE EIS"/>
    <property type="match status" value="1"/>
</dbReference>
<dbReference type="EMBL" id="BAAARY010000021">
    <property type="protein sequence ID" value="GAA2530633.1"/>
    <property type="molecule type" value="Genomic_DNA"/>
</dbReference>
<evidence type="ECO:0000256" key="2">
    <source>
        <dbReference type="ARBA" id="ARBA00022679"/>
    </source>
</evidence>
<dbReference type="HAMAP" id="MF_01812">
    <property type="entry name" value="Eis"/>
    <property type="match status" value="1"/>
</dbReference>
<dbReference type="InterPro" id="IPR016181">
    <property type="entry name" value="Acyl_CoA_acyltransferase"/>
</dbReference>
<dbReference type="RefSeq" id="WP_344174035.1">
    <property type="nucleotide sequence ID" value="NZ_BAAARY010000021.1"/>
</dbReference>
<comment type="caution">
    <text evidence="6">The sequence shown here is derived from an EMBL/GenBank/DDBJ whole genome shotgun (WGS) entry which is preliminary data.</text>
</comment>
<dbReference type="Gene3D" id="3.30.1050.10">
    <property type="entry name" value="SCP2 sterol-binding domain"/>
    <property type="match status" value="1"/>
</dbReference>
<dbReference type="InterPro" id="IPR051554">
    <property type="entry name" value="Acetyltransferase_Eis"/>
</dbReference>
<dbReference type="InterPro" id="IPR022902">
    <property type="entry name" value="NAcTrfase_Eis"/>
</dbReference>
<comment type="subunit">
    <text evidence="4">Homohexamer; trimer of dimers.</text>
</comment>
<dbReference type="NCBIfam" id="NF002367">
    <property type="entry name" value="PRK01346.1-4"/>
    <property type="match status" value="1"/>
</dbReference>
<evidence type="ECO:0000259" key="5">
    <source>
        <dbReference type="PROSITE" id="PS51186"/>
    </source>
</evidence>
<keyword evidence="2 4" id="KW-0808">Transferase</keyword>
<evidence type="ECO:0000256" key="3">
    <source>
        <dbReference type="ARBA" id="ARBA00023315"/>
    </source>
</evidence>
<dbReference type="PANTHER" id="PTHR37817">
    <property type="entry name" value="N-ACETYLTRANSFERASE EIS"/>
    <property type="match status" value="1"/>
</dbReference>
<dbReference type="InterPro" id="IPR000182">
    <property type="entry name" value="GNAT_dom"/>
</dbReference>
<protein>
    <submittedName>
        <fullName evidence="6">Amikacin resistance N-acetyltransferase Eis2</fullName>
    </submittedName>
</protein>
<evidence type="ECO:0000313" key="7">
    <source>
        <dbReference type="Proteomes" id="UP001499978"/>
    </source>
</evidence>
<name>A0ABN3NSL3_9ACTN</name>
<gene>
    <name evidence="6" type="primary">eis2</name>
    <name evidence="6" type="ORF">GCM10010201_32630</name>
</gene>